<dbReference type="SUPFAM" id="SSF46689">
    <property type="entry name" value="Homeodomain-like"/>
    <property type="match status" value="2"/>
</dbReference>
<dbReference type="InterPro" id="IPR018062">
    <property type="entry name" value="HTH_AraC-typ_CS"/>
</dbReference>
<accession>A0A3B0BD45</accession>
<keyword evidence="1" id="KW-0805">Transcription regulation</keyword>
<feature type="transmembrane region" description="Helical" evidence="4">
    <location>
        <begin position="36"/>
        <end position="62"/>
    </location>
</feature>
<dbReference type="GO" id="GO:0043565">
    <property type="term" value="F:sequence-specific DNA binding"/>
    <property type="evidence" value="ECO:0007669"/>
    <property type="project" value="InterPro"/>
</dbReference>
<keyword evidence="4" id="KW-0472">Membrane</keyword>
<sequence length="763" mass="87529">MVETGFIHYNTKQDMYPLSNGGTTMNRRIRINGKSLFAKLLLGFVVVILVSFAFNVFAYRFFYTQMRDQLIHTSSLSVSKTADGYEKQLSQLDDLLTRYYFDNTVTALNKGNIDSDFPIVNELADDFNSIVGNYNLDLENVFIYFKEKGFVIDKNGYTRAEDLFGKYYVSRDYGADFWARQFTEDFHFRAYPSAEFRKYRMDAVGPEQKSYVPLIVKSRIGSQFYVGALIDTERMFASQYDTSGNPFYIVDSDGRMFFRAGSLPAKLPELEAGRSNTLLADHYFFYQTGAMSGLTYVSVIPYASLASQLAKMNVLLLALFALSVLVSVAISVLLSVRFKNPVQRIVEALRQMNPAIRHSSSIHEFNVISEGLEHIIETVHRKNSLLQKYGYLDKIKSIQPADNEVQRLVDTERPFHFIMFHIDYTREYALQPLKATSFLEFINLNLSDSFPGSVTMQIEKDRILSILFPDRDASAELAAKLDYLKRVFDQDKTYYHLTIACQLRLWQPSEWTAAYETACDMMRRRKLNDETQIIGESAAVEPMTVWTAEEERSFAAHLEAGNETQLHSLSRDLLQKLERCGGTAWHYKQLAGDLLSKTLMTLMAHKIDTQGLYADGSPFDEIDSFLSLEEYAVFFERLLSQASALIRGKREARDPIVDFVVGFIEEHYGEDIYQDLIADRLNISTGYLRGYFKEKTGQNLGDYLNEYRIGKAKAMLAETEDKIQDIAAKVGYQNANSFTRMFRRLTGLTPGEYRRERLLDPQK</sequence>
<keyword evidence="3" id="KW-0804">Transcription</keyword>
<evidence type="ECO:0000259" key="5">
    <source>
        <dbReference type="PROSITE" id="PS01124"/>
    </source>
</evidence>
<keyword evidence="4" id="KW-1133">Transmembrane helix</keyword>
<dbReference type="InterPro" id="IPR018060">
    <property type="entry name" value="HTH_AraC"/>
</dbReference>
<feature type="domain" description="HTH araC/xylS-type" evidence="5">
    <location>
        <begin position="658"/>
        <end position="756"/>
    </location>
</feature>
<dbReference type="PROSITE" id="PS00041">
    <property type="entry name" value="HTH_ARAC_FAMILY_1"/>
    <property type="match status" value="1"/>
</dbReference>
<dbReference type="PRINTS" id="PR00032">
    <property type="entry name" value="HTHARAC"/>
</dbReference>
<dbReference type="Pfam" id="PF12833">
    <property type="entry name" value="HTH_18"/>
    <property type="match status" value="1"/>
</dbReference>
<dbReference type="SMART" id="SM00342">
    <property type="entry name" value="HTH_ARAC"/>
    <property type="match status" value="1"/>
</dbReference>
<dbReference type="PANTHER" id="PTHR43280:SF2">
    <property type="entry name" value="HTH-TYPE TRANSCRIPTIONAL REGULATOR EXSA"/>
    <property type="match status" value="1"/>
</dbReference>
<gene>
    <name evidence="6" type="ORF">D7M11_30040</name>
</gene>
<organism evidence="6 7">
    <name type="scientific">Paenibacillus ginsengarvi</name>
    <dbReference type="NCBI Taxonomy" id="400777"/>
    <lineage>
        <taxon>Bacteria</taxon>
        <taxon>Bacillati</taxon>
        <taxon>Bacillota</taxon>
        <taxon>Bacilli</taxon>
        <taxon>Bacillales</taxon>
        <taxon>Paenibacillaceae</taxon>
        <taxon>Paenibacillus</taxon>
    </lineage>
</organism>
<evidence type="ECO:0000313" key="7">
    <source>
        <dbReference type="Proteomes" id="UP000282311"/>
    </source>
</evidence>
<protein>
    <submittedName>
        <fullName evidence="6">AraC family transcriptional regulator</fullName>
    </submittedName>
</protein>
<feature type="transmembrane region" description="Helical" evidence="4">
    <location>
        <begin position="314"/>
        <end position="336"/>
    </location>
</feature>
<dbReference type="AlphaFoldDB" id="A0A3B0BD45"/>
<keyword evidence="7" id="KW-1185">Reference proteome</keyword>
<reference evidence="6 7" key="1">
    <citation type="journal article" date="2007" name="Int. J. Syst. Evol. Microbiol.">
        <title>Paenibacillus ginsengarvi sp. nov., isolated from soil from ginseng cultivation.</title>
        <authorList>
            <person name="Yoon M.H."/>
            <person name="Ten L.N."/>
            <person name="Im W.T."/>
        </authorList>
    </citation>
    <scope>NUCLEOTIDE SEQUENCE [LARGE SCALE GENOMIC DNA]</scope>
    <source>
        <strain evidence="6 7">KCTC 13059</strain>
    </source>
</reference>
<dbReference type="PROSITE" id="PS01124">
    <property type="entry name" value="HTH_ARAC_FAMILY_2"/>
    <property type="match status" value="1"/>
</dbReference>
<name>A0A3B0BD45_9BACL</name>
<comment type="caution">
    <text evidence="6">The sequence shown here is derived from an EMBL/GenBank/DDBJ whole genome shotgun (WGS) entry which is preliminary data.</text>
</comment>
<evidence type="ECO:0000256" key="3">
    <source>
        <dbReference type="ARBA" id="ARBA00023163"/>
    </source>
</evidence>
<keyword evidence="2" id="KW-0238">DNA-binding</keyword>
<dbReference type="Gene3D" id="1.10.10.60">
    <property type="entry name" value="Homeodomain-like"/>
    <property type="match status" value="2"/>
</dbReference>
<dbReference type="PANTHER" id="PTHR43280">
    <property type="entry name" value="ARAC-FAMILY TRANSCRIPTIONAL REGULATOR"/>
    <property type="match status" value="1"/>
</dbReference>
<dbReference type="Proteomes" id="UP000282311">
    <property type="component" value="Unassembled WGS sequence"/>
</dbReference>
<dbReference type="InterPro" id="IPR020449">
    <property type="entry name" value="Tscrpt_reg_AraC-type_HTH"/>
</dbReference>
<dbReference type="InterPro" id="IPR009057">
    <property type="entry name" value="Homeodomain-like_sf"/>
</dbReference>
<keyword evidence="4" id="KW-0812">Transmembrane</keyword>
<dbReference type="EMBL" id="RBAH01000030">
    <property type="protein sequence ID" value="RKN70680.1"/>
    <property type="molecule type" value="Genomic_DNA"/>
</dbReference>
<dbReference type="GO" id="GO:0003700">
    <property type="term" value="F:DNA-binding transcription factor activity"/>
    <property type="evidence" value="ECO:0007669"/>
    <property type="project" value="InterPro"/>
</dbReference>
<feature type="transmembrane region" description="Helical" evidence="4">
    <location>
        <begin position="283"/>
        <end position="302"/>
    </location>
</feature>
<proteinExistence type="predicted"/>
<evidence type="ECO:0000313" key="6">
    <source>
        <dbReference type="EMBL" id="RKN70680.1"/>
    </source>
</evidence>
<evidence type="ECO:0000256" key="2">
    <source>
        <dbReference type="ARBA" id="ARBA00023125"/>
    </source>
</evidence>
<evidence type="ECO:0000256" key="4">
    <source>
        <dbReference type="SAM" id="Phobius"/>
    </source>
</evidence>
<evidence type="ECO:0000256" key="1">
    <source>
        <dbReference type="ARBA" id="ARBA00023015"/>
    </source>
</evidence>